<dbReference type="AlphaFoldDB" id="A0AAN9GMN4"/>
<dbReference type="Proteomes" id="UP001374579">
    <property type="component" value="Unassembled WGS sequence"/>
</dbReference>
<feature type="compositionally biased region" description="Polar residues" evidence="9">
    <location>
        <begin position="467"/>
        <end position="484"/>
    </location>
</feature>
<feature type="domain" description="GPR158/179 extracellular" evidence="12">
    <location>
        <begin position="279"/>
        <end position="380"/>
    </location>
</feature>
<feature type="domain" description="GPR158/179 extracellular" evidence="12">
    <location>
        <begin position="770"/>
        <end position="867"/>
    </location>
</feature>
<keyword evidence="7" id="KW-0325">Glycoprotein</keyword>
<evidence type="ECO:0000256" key="2">
    <source>
        <dbReference type="ARBA" id="ARBA00007242"/>
    </source>
</evidence>
<evidence type="ECO:0000256" key="4">
    <source>
        <dbReference type="ARBA" id="ARBA00022729"/>
    </source>
</evidence>
<accession>A0AAN9GMN4</accession>
<feature type="compositionally biased region" description="Basic and acidic residues" evidence="9">
    <location>
        <begin position="518"/>
        <end position="534"/>
    </location>
</feature>
<keyword evidence="14" id="KW-1185">Reference proteome</keyword>
<evidence type="ECO:0000256" key="10">
    <source>
        <dbReference type="SAM" id="Phobius"/>
    </source>
</evidence>
<comment type="similarity">
    <text evidence="2">Belongs to the G-protein coupled receptor 3 family.</text>
</comment>
<feature type="compositionally biased region" description="Basic and acidic residues" evidence="9">
    <location>
        <begin position="485"/>
        <end position="495"/>
    </location>
</feature>
<keyword evidence="10" id="KW-1133">Transmembrane helix</keyword>
<keyword evidence="8" id="KW-0807">Transducer</keyword>
<dbReference type="Gene3D" id="3.30.450.20">
    <property type="entry name" value="PAS domain"/>
    <property type="match status" value="1"/>
</dbReference>
<evidence type="ECO:0000259" key="12">
    <source>
        <dbReference type="Pfam" id="PF22572"/>
    </source>
</evidence>
<keyword evidence="5" id="KW-0297">G-protein coupled receptor</keyword>
<evidence type="ECO:0000256" key="11">
    <source>
        <dbReference type="SAM" id="SignalP"/>
    </source>
</evidence>
<comment type="subcellular location">
    <subcellularLocation>
        <location evidence="1">Cell membrane</location>
        <topology evidence="1">Multi-pass membrane protein</topology>
    </subcellularLocation>
</comment>
<feature type="signal peptide" evidence="11">
    <location>
        <begin position="1"/>
        <end position="26"/>
    </location>
</feature>
<dbReference type="GO" id="GO:0004930">
    <property type="term" value="F:G protein-coupled receptor activity"/>
    <property type="evidence" value="ECO:0007669"/>
    <property type="project" value="UniProtKB-KW"/>
</dbReference>
<evidence type="ECO:0000256" key="6">
    <source>
        <dbReference type="ARBA" id="ARBA00023170"/>
    </source>
</evidence>
<gene>
    <name evidence="13" type="ORF">V1264_000357</name>
</gene>
<keyword evidence="10" id="KW-0812">Transmembrane</keyword>
<evidence type="ECO:0000256" key="7">
    <source>
        <dbReference type="ARBA" id="ARBA00023180"/>
    </source>
</evidence>
<evidence type="ECO:0000313" key="14">
    <source>
        <dbReference type="Proteomes" id="UP001374579"/>
    </source>
</evidence>
<organism evidence="13 14">
    <name type="scientific">Littorina saxatilis</name>
    <dbReference type="NCBI Taxonomy" id="31220"/>
    <lineage>
        <taxon>Eukaryota</taxon>
        <taxon>Metazoa</taxon>
        <taxon>Spiralia</taxon>
        <taxon>Lophotrochozoa</taxon>
        <taxon>Mollusca</taxon>
        <taxon>Gastropoda</taxon>
        <taxon>Caenogastropoda</taxon>
        <taxon>Littorinimorpha</taxon>
        <taxon>Littorinoidea</taxon>
        <taxon>Littorinidae</taxon>
        <taxon>Littorina</taxon>
    </lineage>
</organism>
<keyword evidence="3" id="KW-1003">Cell membrane</keyword>
<evidence type="ECO:0000256" key="5">
    <source>
        <dbReference type="ARBA" id="ARBA00023040"/>
    </source>
</evidence>
<keyword evidence="10" id="KW-0472">Membrane</keyword>
<keyword evidence="4 11" id="KW-0732">Signal</keyword>
<comment type="caution">
    <text evidence="13">The sequence shown here is derived from an EMBL/GenBank/DDBJ whole genome shotgun (WGS) entry which is preliminary data.</text>
</comment>
<evidence type="ECO:0000256" key="1">
    <source>
        <dbReference type="ARBA" id="ARBA00004651"/>
    </source>
</evidence>
<reference evidence="13 14" key="1">
    <citation type="submission" date="2024-02" db="EMBL/GenBank/DDBJ databases">
        <title>Chromosome-scale genome assembly of the rough periwinkle Littorina saxatilis.</title>
        <authorList>
            <person name="De Jode A."/>
            <person name="Faria R."/>
            <person name="Formenti G."/>
            <person name="Sims Y."/>
            <person name="Smith T.P."/>
            <person name="Tracey A."/>
            <person name="Wood J.M.D."/>
            <person name="Zagrodzka Z.B."/>
            <person name="Johannesson K."/>
            <person name="Butlin R.K."/>
            <person name="Leder E.H."/>
        </authorList>
    </citation>
    <scope>NUCLEOTIDE SEQUENCE [LARGE SCALE GENOMIC DNA]</scope>
    <source>
        <strain evidence="13">Snail1</strain>
        <tissue evidence="13">Muscle</tissue>
    </source>
</reference>
<dbReference type="EMBL" id="JBAMIC010000001">
    <property type="protein sequence ID" value="KAK7114273.1"/>
    <property type="molecule type" value="Genomic_DNA"/>
</dbReference>
<feature type="region of interest" description="Disordered" evidence="9">
    <location>
        <begin position="467"/>
        <end position="552"/>
    </location>
</feature>
<dbReference type="Pfam" id="PF22572">
    <property type="entry name" value="GPR158_179_EC"/>
    <property type="match status" value="2"/>
</dbReference>
<feature type="chain" id="PRO_5042834664" description="GPR158/179 extracellular domain-containing protein" evidence="11">
    <location>
        <begin position="27"/>
        <end position="932"/>
    </location>
</feature>
<dbReference type="InterPro" id="IPR054714">
    <property type="entry name" value="GPR158_179_extracellular"/>
</dbReference>
<dbReference type="PANTHER" id="PTHR32546">
    <property type="entry name" value="G-PROTEIN COUPLED RECEPTOR 158-RELATED"/>
    <property type="match status" value="1"/>
</dbReference>
<feature type="transmembrane region" description="Helical" evidence="10">
    <location>
        <begin position="911"/>
        <end position="929"/>
    </location>
</feature>
<evidence type="ECO:0000256" key="3">
    <source>
        <dbReference type="ARBA" id="ARBA00022475"/>
    </source>
</evidence>
<dbReference type="GO" id="GO:0005886">
    <property type="term" value="C:plasma membrane"/>
    <property type="evidence" value="ECO:0007669"/>
    <property type="project" value="UniProtKB-SubCell"/>
</dbReference>
<evidence type="ECO:0000256" key="9">
    <source>
        <dbReference type="SAM" id="MobiDB-lite"/>
    </source>
</evidence>
<dbReference type="InterPro" id="IPR043458">
    <property type="entry name" value="GPR158/179"/>
</dbReference>
<evidence type="ECO:0000256" key="8">
    <source>
        <dbReference type="ARBA" id="ARBA00023224"/>
    </source>
</evidence>
<evidence type="ECO:0000313" key="13">
    <source>
        <dbReference type="EMBL" id="KAK7114273.1"/>
    </source>
</evidence>
<protein>
    <recommendedName>
        <fullName evidence="12">GPR158/179 extracellular domain-containing protein</fullName>
    </recommendedName>
</protein>
<keyword evidence="6" id="KW-0675">Receptor</keyword>
<sequence length="932" mass="106805">MPTVQLLKTLTLLLITVLFSRKLCDGSRYSWMWYDHYDELADHMNTVDGQNCKSKAREDLVLRPDTLSQIPVYNRLLNRIWYRNRTALIHLHNMALNRAFFYSYILQKMNDSASFYIQPNWLYMYMSAVADVNANPKVLNGSALYFDTDTHYPNWYQTVPFNNTLKLFGPKAWRIDDTQDQGNFLREPTRRTTVVADVGAGRVSNYTDPTFKMNPWYSKWLPDLEGDLDSLTKFTHYVGIKYSNQTGKFLKDEFESFPFFGPPSPSAQEDDERMLPVVFTQPYYDCGRYDNWVVSAVSPVVDYMPRYSNWTHLRRQRSVAVVVMDTSFKKIDFNACGVSAGNPGPSYLSGIHRCRPTTNCKHKMGYGFKRGGYSCPCKSGTRYPWNEQPPWDGDLIEQATDTEYYNSFQCTPSDFRQVLPKVDQTEAVSIVGGSNTLTYKGEDIGVNFIQQLVSSDFRTRKLLRTGDTNVNHTSNTLSLQGSSSERGDKDLRDAQGETASKQGQPIHSPHGVHADTFASHDRKPRYQDQVEAAHQRRLQATGSKRGDNRNEFHNKTEQIRRKRSTAFDARAFNRMMQIFRLKDSVTGRNCHQVAPHNLVMGGDVTYGVKTQFESEARTALRLSHFLCNFLQNTDASENFGNLRGGGRLHQEHMFGEVVANVMGNFKIYSAGVFFDRYQWENQDGSKMELFGPWAYRRQGVVNAMDSAGLTTMYTGEDWFRTVKARWATNTVGLKVYKMKAWIRSDSKGTSSIKHEHYPLRYRAPEYTSGHWTRPHFRCDGKVDAWVITYVTPFFGLDKFKRKLEFRGVVTVDVPLNLLELNPCPMGFGVANAFKNTARCDPFSTKCSPIAGYPFVRGAYSCKCRAGFEYPHLDGREWFQGSLVESEYEKKVRGMFSRFDQLKCRVASSPSVISSTTLLLAALVVFMVTIRHY</sequence>
<dbReference type="PANTHER" id="PTHR32546:SF26">
    <property type="entry name" value="SMOG, ISOFORM D"/>
    <property type="match status" value="1"/>
</dbReference>
<name>A0AAN9GMN4_9CAEN</name>
<proteinExistence type="inferred from homology"/>